<organism evidence="5 6">
    <name type="scientific">Rhodovulum steppense</name>
    <dbReference type="NCBI Taxonomy" id="540251"/>
    <lineage>
        <taxon>Bacteria</taxon>
        <taxon>Pseudomonadati</taxon>
        <taxon>Pseudomonadota</taxon>
        <taxon>Alphaproteobacteria</taxon>
        <taxon>Rhodobacterales</taxon>
        <taxon>Paracoccaceae</taxon>
        <taxon>Rhodovulum</taxon>
    </lineage>
</organism>
<evidence type="ECO:0000256" key="2">
    <source>
        <dbReference type="ARBA" id="ARBA00022747"/>
    </source>
</evidence>
<name>A0A4R1YSV6_9RHOB</name>
<dbReference type="Pfam" id="PF01420">
    <property type="entry name" value="Methylase_S"/>
    <property type="match status" value="1"/>
</dbReference>
<evidence type="ECO:0000256" key="1">
    <source>
        <dbReference type="ARBA" id="ARBA00010923"/>
    </source>
</evidence>
<evidence type="ECO:0000256" key="3">
    <source>
        <dbReference type="ARBA" id="ARBA00023125"/>
    </source>
</evidence>
<evidence type="ECO:0000313" key="5">
    <source>
        <dbReference type="EMBL" id="TCM82730.1"/>
    </source>
</evidence>
<reference evidence="5 6" key="1">
    <citation type="submission" date="2019-03" db="EMBL/GenBank/DDBJ databases">
        <title>Genomic Encyclopedia of Type Strains, Phase IV (KMG-IV): sequencing the most valuable type-strain genomes for metagenomic binning, comparative biology and taxonomic classification.</title>
        <authorList>
            <person name="Goeker M."/>
        </authorList>
    </citation>
    <scope>NUCLEOTIDE SEQUENCE [LARGE SCALE GENOMIC DNA]</scope>
    <source>
        <strain evidence="5 6">DSM 21153</strain>
    </source>
</reference>
<dbReference type="InterPro" id="IPR000055">
    <property type="entry name" value="Restrct_endonuc_typeI_TRD"/>
</dbReference>
<evidence type="ECO:0000313" key="6">
    <source>
        <dbReference type="Proteomes" id="UP000295277"/>
    </source>
</evidence>
<sequence length="461" mass="50091">MTSNILELEDVEKETGRLVARSSVADRESKSTKSEFQVGDILYGKLRPYLTKVLVADAPGYSTTEIVAIRPFLPLCSEYCALALRRPDFVDYVTRRGQGTKMPRLRTEDAVVSPFPLPPLAEQRRIVAKVDELMALLDRLEAARTAREATRDRLTAASLARLTSSDSGPDTDPADLPANARFALATLPALTIRPDQIKPLRQTILNLAVRGKLVAQDPADEPASELLKRIAAEKAASGKRQKELPEINPDELGELPSNWSAVPLIALGDWAIGSGFPKNEQGETDGPYFFLKVSDMNLPENEKFITTANNTIDDDAAKRMRAAIHPPGTIIFPKIGGAIATNKRRILSRGSAIDNNCLGITFASDVDVEWAYLLSTTLDFTRYQAGTAVPALQQGTLAAIPVALPPLAEQHRIVAKVDALMALCDRLEAALTTADTTRARLLESLLHEALDPANGNLEAAE</sequence>
<dbReference type="RefSeq" id="WP_132695593.1">
    <property type="nucleotide sequence ID" value="NZ_SLVM01000015.1"/>
</dbReference>
<dbReference type="PANTHER" id="PTHR43140">
    <property type="entry name" value="TYPE-1 RESTRICTION ENZYME ECOKI SPECIFICITY PROTEIN"/>
    <property type="match status" value="1"/>
</dbReference>
<dbReference type="EMBL" id="SLVM01000015">
    <property type="protein sequence ID" value="TCM82730.1"/>
    <property type="molecule type" value="Genomic_DNA"/>
</dbReference>
<dbReference type="PANTHER" id="PTHR43140:SF1">
    <property type="entry name" value="TYPE I RESTRICTION ENZYME ECOKI SPECIFICITY SUBUNIT"/>
    <property type="match status" value="1"/>
</dbReference>
<protein>
    <submittedName>
        <fullName evidence="5">Type I restriction enzyme S subunit</fullName>
    </submittedName>
</protein>
<keyword evidence="6" id="KW-1185">Reference proteome</keyword>
<dbReference type="OrthoDB" id="164285at2"/>
<proteinExistence type="inferred from homology"/>
<dbReference type="SUPFAM" id="SSF116734">
    <property type="entry name" value="DNA methylase specificity domain"/>
    <property type="match status" value="2"/>
</dbReference>
<dbReference type="CDD" id="cd17250">
    <property type="entry name" value="RMtype1_S_Eco4255II_TRD2-CR2_like"/>
    <property type="match status" value="1"/>
</dbReference>
<dbReference type="Proteomes" id="UP000295277">
    <property type="component" value="Unassembled WGS sequence"/>
</dbReference>
<comment type="caution">
    <text evidence="5">The sequence shown here is derived from an EMBL/GenBank/DDBJ whole genome shotgun (WGS) entry which is preliminary data.</text>
</comment>
<dbReference type="GO" id="GO:0003677">
    <property type="term" value="F:DNA binding"/>
    <property type="evidence" value="ECO:0007669"/>
    <property type="project" value="UniProtKB-KW"/>
</dbReference>
<accession>A0A4R1YSV6</accession>
<gene>
    <name evidence="5" type="ORF">EV216_11594</name>
</gene>
<keyword evidence="3" id="KW-0238">DNA-binding</keyword>
<feature type="domain" description="Type I restriction modification DNA specificity" evidence="4">
    <location>
        <begin position="283"/>
        <end position="431"/>
    </location>
</feature>
<evidence type="ECO:0000259" key="4">
    <source>
        <dbReference type="Pfam" id="PF01420"/>
    </source>
</evidence>
<comment type="similarity">
    <text evidence="1">Belongs to the type-I restriction system S methylase family.</text>
</comment>
<dbReference type="GO" id="GO:0009307">
    <property type="term" value="P:DNA restriction-modification system"/>
    <property type="evidence" value="ECO:0007669"/>
    <property type="project" value="UniProtKB-KW"/>
</dbReference>
<dbReference type="Gene3D" id="3.90.220.20">
    <property type="entry name" value="DNA methylase specificity domains"/>
    <property type="match status" value="2"/>
</dbReference>
<dbReference type="InterPro" id="IPR044946">
    <property type="entry name" value="Restrct_endonuc_typeI_TRD_sf"/>
</dbReference>
<keyword evidence="2" id="KW-0680">Restriction system</keyword>
<dbReference type="AlphaFoldDB" id="A0A4R1YSV6"/>
<dbReference type="InterPro" id="IPR051212">
    <property type="entry name" value="Type-I_RE_S_subunit"/>
</dbReference>